<sequence>MDANKIGGGSAESDYLFKKQFVNPTFLRDLQLTVSAALRIVSFRGELWGKVPL</sequence>
<accession>A0ABS0NAF3</accession>
<protein>
    <submittedName>
        <fullName evidence="1">Uncharacterized protein</fullName>
    </submittedName>
</protein>
<gene>
    <name evidence="1" type="ORF">H9Q10_06240</name>
</gene>
<reference evidence="1 2" key="1">
    <citation type="submission" date="2020-09" db="EMBL/GenBank/DDBJ databases">
        <title>Eikenella S3660 sp. nov., isolated from a throat swab.</title>
        <authorList>
            <person name="Buhl M."/>
        </authorList>
    </citation>
    <scope>NUCLEOTIDE SEQUENCE [LARGE SCALE GENOMIC DNA]</scope>
    <source>
        <strain evidence="1 2">S3360</strain>
    </source>
</reference>
<proteinExistence type="predicted"/>
<comment type="caution">
    <text evidence="1">The sequence shown here is derived from an EMBL/GenBank/DDBJ whole genome shotgun (WGS) entry which is preliminary data.</text>
</comment>
<dbReference type="RefSeq" id="WP_197903105.1">
    <property type="nucleotide sequence ID" value="NZ_JACSGR010000004.1"/>
</dbReference>
<organism evidence="1 2">
    <name type="scientific">Eikenella glucosivorans</name>
    <dbReference type="NCBI Taxonomy" id="2766967"/>
    <lineage>
        <taxon>Bacteria</taxon>
        <taxon>Pseudomonadati</taxon>
        <taxon>Pseudomonadota</taxon>
        <taxon>Betaproteobacteria</taxon>
        <taxon>Neisseriales</taxon>
        <taxon>Neisseriaceae</taxon>
        <taxon>Eikenella</taxon>
    </lineage>
</organism>
<evidence type="ECO:0000313" key="2">
    <source>
        <dbReference type="Proteomes" id="UP000768471"/>
    </source>
</evidence>
<keyword evidence="2" id="KW-1185">Reference proteome</keyword>
<name>A0ABS0NAF3_9NEIS</name>
<dbReference type="Proteomes" id="UP000768471">
    <property type="component" value="Unassembled WGS sequence"/>
</dbReference>
<evidence type="ECO:0000313" key="1">
    <source>
        <dbReference type="EMBL" id="MBH5329268.1"/>
    </source>
</evidence>
<dbReference type="EMBL" id="JACSGR010000004">
    <property type="protein sequence ID" value="MBH5329268.1"/>
    <property type="molecule type" value="Genomic_DNA"/>
</dbReference>